<dbReference type="EMBL" id="BAAANN010000004">
    <property type="protein sequence ID" value="GAA1947427.1"/>
    <property type="molecule type" value="Genomic_DNA"/>
</dbReference>
<proteinExistence type="predicted"/>
<comment type="caution">
    <text evidence="2">The sequence shown here is derived from an EMBL/GenBank/DDBJ whole genome shotgun (WGS) entry which is preliminary data.</text>
</comment>
<feature type="chain" id="PRO_5045399553" evidence="1">
    <location>
        <begin position="29"/>
        <end position="413"/>
    </location>
</feature>
<dbReference type="InterPro" id="IPR006311">
    <property type="entry name" value="TAT_signal"/>
</dbReference>
<dbReference type="PROSITE" id="PS51318">
    <property type="entry name" value="TAT"/>
    <property type="match status" value="1"/>
</dbReference>
<evidence type="ECO:0000313" key="3">
    <source>
        <dbReference type="Proteomes" id="UP001501116"/>
    </source>
</evidence>
<dbReference type="Gene3D" id="3.40.50.1820">
    <property type="entry name" value="alpha/beta hydrolase"/>
    <property type="match status" value="1"/>
</dbReference>
<dbReference type="SUPFAM" id="SSF53474">
    <property type="entry name" value="alpha/beta-Hydrolases"/>
    <property type="match status" value="1"/>
</dbReference>
<dbReference type="RefSeq" id="WP_344414809.1">
    <property type="nucleotide sequence ID" value="NZ_BAAANN010000004.1"/>
</dbReference>
<dbReference type="InterPro" id="IPR005152">
    <property type="entry name" value="Lipase_secreted"/>
</dbReference>
<dbReference type="PANTHER" id="PTHR34853">
    <property type="match status" value="1"/>
</dbReference>
<sequence length="413" mass="42666">MSFSLRRGLIATLTATLVATGTVPAAGAASAAADPNSIYTPPSPLPAGQNGDVLKSAPSTYTNAKATRILYLSRDNKDKQVPVSGTVLVPNAPWNGPGERPIVAYAPFTFGMGPQCAPSKTLAGEGGDLISGFQGGFVNALLGAGFAVAQTDYLGPWVEGGGEHPYVMRLAEAHTVLDVVRAAQRLPESGLPKGGPVGIAGYSEGGSAAASAAELAGTYAPELDVKGVYAGAPPADKAALAKSLDGGMYVGFLGYALIGINQAYPEARLMDLANPAGADLFLQARQTCTLDSVFRFMFKQTSTLTKSGQPVASFLNQPPFDKIVAENRIGTSKPPMPVMVEHSPMDDVIPAAIGKQMAKDWCGKGANVQWKDLTSFSPFLSHALGMMTASGDATAWLQGVFKGQAGNGNCGRI</sequence>
<dbReference type="PANTHER" id="PTHR34853:SF1">
    <property type="entry name" value="LIPASE 5"/>
    <property type="match status" value="1"/>
</dbReference>
<evidence type="ECO:0000313" key="2">
    <source>
        <dbReference type="EMBL" id="GAA1947427.1"/>
    </source>
</evidence>
<dbReference type="Gene3D" id="1.10.260.130">
    <property type="match status" value="1"/>
</dbReference>
<protein>
    <submittedName>
        <fullName evidence="2">Lipase family protein</fullName>
    </submittedName>
</protein>
<dbReference type="InterPro" id="IPR029058">
    <property type="entry name" value="AB_hydrolase_fold"/>
</dbReference>
<keyword evidence="1" id="KW-0732">Signal</keyword>
<reference evidence="3" key="1">
    <citation type="journal article" date="2019" name="Int. J. Syst. Evol. Microbiol.">
        <title>The Global Catalogue of Microorganisms (GCM) 10K type strain sequencing project: providing services to taxonomists for standard genome sequencing and annotation.</title>
        <authorList>
            <consortium name="The Broad Institute Genomics Platform"/>
            <consortium name="The Broad Institute Genome Sequencing Center for Infectious Disease"/>
            <person name="Wu L."/>
            <person name="Ma J."/>
        </authorList>
    </citation>
    <scope>NUCLEOTIDE SEQUENCE [LARGE SCALE GENOMIC DNA]</scope>
    <source>
        <strain evidence="3">JCM 14545</strain>
    </source>
</reference>
<dbReference type="Proteomes" id="UP001501116">
    <property type="component" value="Unassembled WGS sequence"/>
</dbReference>
<keyword evidence="3" id="KW-1185">Reference proteome</keyword>
<dbReference type="Pfam" id="PF03583">
    <property type="entry name" value="LIP"/>
    <property type="match status" value="1"/>
</dbReference>
<evidence type="ECO:0000256" key="1">
    <source>
        <dbReference type="SAM" id="SignalP"/>
    </source>
</evidence>
<dbReference type="PIRSF" id="PIRSF029171">
    <property type="entry name" value="Esterase_LipA"/>
    <property type="match status" value="1"/>
</dbReference>
<gene>
    <name evidence="2" type="ORF">GCM10009754_14490</name>
</gene>
<organism evidence="2 3">
    <name type="scientific">Amycolatopsis minnesotensis</name>
    <dbReference type="NCBI Taxonomy" id="337894"/>
    <lineage>
        <taxon>Bacteria</taxon>
        <taxon>Bacillati</taxon>
        <taxon>Actinomycetota</taxon>
        <taxon>Actinomycetes</taxon>
        <taxon>Pseudonocardiales</taxon>
        <taxon>Pseudonocardiaceae</taxon>
        <taxon>Amycolatopsis</taxon>
    </lineage>
</organism>
<accession>A0ABP5BKH8</accession>
<name>A0ABP5BKH8_9PSEU</name>
<feature type="signal peptide" evidence="1">
    <location>
        <begin position="1"/>
        <end position="28"/>
    </location>
</feature>